<evidence type="ECO:0000313" key="3">
    <source>
        <dbReference type="Proteomes" id="UP000512286"/>
    </source>
</evidence>
<dbReference type="RefSeq" id="WP_181603631.1">
    <property type="nucleotide sequence ID" value="NZ_CP059378.1"/>
</dbReference>
<dbReference type="EMBL" id="CP059378">
    <property type="protein sequence ID" value="QLY82239.1"/>
    <property type="molecule type" value="Genomic_DNA"/>
</dbReference>
<feature type="transmembrane region" description="Helical" evidence="1">
    <location>
        <begin position="56"/>
        <end position="77"/>
    </location>
</feature>
<dbReference type="KEGG" id="cint:HZF06_11815"/>
<feature type="transmembrane region" description="Helical" evidence="1">
    <location>
        <begin position="34"/>
        <end position="50"/>
    </location>
</feature>
<organism evidence="2 3">
    <name type="scientific">Clostridium intestinale</name>
    <dbReference type="NCBI Taxonomy" id="36845"/>
    <lineage>
        <taxon>Bacteria</taxon>
        <taxon>Bacillati</taxon>
        <taxon>Bacillota</taxon>
        <taxon>Clostridia</taxon>
        <taxon>Eubacteriales</taxon>
        <taxon>Clostridiaceae</taxon>
        <taxon>Clostridium</taxon>
    </lineage>
</organism>
<accession>A0A7D6ZK96</accession>
<gene>
    <name evidence="2" type="ORF">HZF06_11815</name>
</gene>
<dbReference type="AlphaFoldDB" id="A0A7D6ZK96"/>
<dbReference type="Proteomes" id="UP000512286">
    <property type="component" value="Chromosome"/>
</dbReference>
<evidence type="ECO:0000313" key="2">
    <source>
        <dbReference type="EMBL" id="QLY82239.1"/>
    </source>
</evidence>
<proteinExistence type="predicted"/>
<keyword evidence="1" id="KW-1133">Transmembrane helix</keyword>
<protein>
    <submittedName>
        <fullName evidence="2">Uncharacterized protein</fullName>
    </submittedName>
</protein>
<keyword evidence="1" id="KW-0812">Transmembrane</keyword>
<evidence type="ECO:0000256" key="1">
    <source>
        <dbReference type="SAM" id="Phobius"/>
    </source>
</evidence>
<sequence length="79" mass="9130">MKFKNKLTSFINLFKKKALGVGVSIKKNIKENDVELSMGIGLFFIIYATYKVNYIAFLYLIGAIFICLSIFLLKFPLRR</sequence>
<name>A0A7D6ZK96_9CLOT</name>
<reference evidence="2 3" key="1">
    <citation type="submission" date="2020-07" db="EMBL/GenBank/DDBJ databases">
        <title>Electron transfer.</title>
        <authorList>
            <person name="Huang L."/>
            <person name="Liu X."/>
            <person name="Zhou S."/>
        </authorList>
    </citation>
    <scope>NUCLEOTIDE SEQUENCE [LARGE SCALE GENOMIC DNA]</scope>
    <source>
        <strain evidence="2 3">Lx1</strain>
    </source>
</reference>
<keyword evidence="1" id="KW-0472">Membrane</keyword>